<keyword evidence="3" id="KW-1185">Reference proteome</keyword>
<dbReference type="OMA" id="MYSTEDC"/>
<reference evidence="2" key="1">
    <citation type="journal article" date="2016" name="Nat. Genet.">
        <title>A high-quality carrot genome assembly provides new insights into carotenoid accumulation and asterid genome evolution.</title>
        <authorList>
            <person name="Iorizzo M."/>
            <person name="Ellison S."/>
            <person name="Senalik D."/>
            <person name="Zeng P."/>
            <person name="Satapoomin P."/>
            <person name="Huang J."/>
            <person name="Bowman M."/>
            <person name="Iovene M."/>
            <person name="Sanseverino W."/>
            <person name="Cavagnaro P."/>
            <person name="Yildiz M."/>
            <person name="Macko-Podgorni A."/>
            <person name="Moranska E."/>
            <person name="Grzebelus E."/>
            <person name="Grzebelus D."/>
            <person name="Ashrafi H."/>
            <person name="Zheng Z."/>
            <person name="Cheng S."/>
            <person name="Spooner D."/>
            <person name="Van Deynze A."/>
            <person name="Simon P."/>
        </authorList>
    </citation>
    <scope>NUCLEOTIDE SEQUENCE</scope>
    <source>
        <tissue evidence="2">Leaf</tissue>
    </source>
</reference>
<dbReference type="Pfam" id="PF00400">
    <property type="entry name" value="WD40"/>
    <property type="match status" value="5"/>
</dbReference>
<evidence type="ECO:0000256" key="1">
    <source>
        <dbReference type="SAM" id="MobiDB-lite"/>
    </source>
</evidence>
<feature type="region of interest" description="Disordered" evidence="1">
    <location>
        <begin position="764"/>
        <end position="852"/>
    </location>
</feature>
<dbReference type="PROSITE" id="PS50294">
    <property type="entry name" value="WD_REPEATS_REGION"/>
    <property type="match status" value="3"/>
</dbReference>
<dbReference type="InterPro" id="IPR019775">
    <property type="entry name" value="WD40_repeat_CS"/>
</dbReference>
<feature type="compositionally biased region" description="Basic residues" evidence="1">
    <location>
        <begin position="478"/>
        <end position="488"/>
    </location>
</feature>
<dbReference type="InterPro" id="IPR040324">
    <property type="entry name" value="WDR44/Dgr2"/>
</dbReference>
<feature type="compositionally biased region" description="Basic and acidic residues" evidence="1">
    <location>
        <begin position="131"/>
        <end position="157"/>
    </location>
</feature>
<dbReference type="SMART" id="SM00320">
    <property type="entry name" value="WD40"/>
    <property type="match status" value="6"/>
</dbReference>
<dbReference type="PANTHER" id="PTHR14221">
    <property type="entry name" value="WD REPEAT DOMAIN 44"/>
    <property type="match status" value="1"/>
</dbReference>
<dbReference type="InterPro" id="IPR001680">
    <property type="entry name" value="WD40_rpt"/>
</dbReference>
<dbReference type="KEGG" id="dcr:108213399"/>
<feature type="compositionally biased region" description="Low complexity" evidence="1">
    <location>
        <begin position="438"/>
        <end position="452"/>
    </location>
</feature>
<sequence length="912" mass="100864">MDVKRTLTMNWDRIGDDDDQFFESCDRISSALPVDLDSSDEEYDDSRMSFASAVSSAAVLKEIRSVSFKSSANPPSVLENYDVWMAEPGSVQDRRKRLFQGMGLNSNRDLLAMASARFGRGVSKKIVPQRQEGDDKSKKEESKKEAVSKTEGEKKNANENAPQALPATAILLVRSRSDGEITSLLSDSRMRRKELKGTVSKQRLHRTFSLIMTPNVDVCKVTKAVRFESPGGSSSLNSDDQLGSYFLIRNLDTGTEFIVKEYNDDGMWNKLSDLQTGKQLTMEEFEKSVGHSPVVKELMHRTSLTKNPDDEKKVPATADSSIAKSIRNSKKKGAALLKNIKDVANSMSILMGDKEKAQQQAPPEQKTNNKNSSSQWVKVRQQGKQYKEFTGLHLCQEIQAHEGSIWTIKFSPDTCFLASAGEDKVIHVWEVQECEVVSSRPPDDTNSSSSTPVHPMAGSSPDRPPLPENNPAPAEKKTKGKNSSKKKGNSIPDYVNVPGTVFALSERPVCSFTGHQDDVLDLSWSKSQLLLSSSMDKTVRLWDMETKDCLKMFSHNDYVTCIQFNPADDDYFISGSLDAKIRIWNVPNRQVVDWMDVHEMVTAACYNPDGQSAVIGSHKGTCRLYSTADSKLEQKENIDIQTKKKAPPKKVTGFQYNPSNPSELLITSADSRIRIFDGSDITHKFRGHRNTSSQIASSFSPDGKYIISASEDSQVFVWKLEESRNGKSKTLVSIASHEHFPSKDVSVAIPWPGSIKNEVPVVELHSRKHSKRTTPQSQSTNVSPTKEDAGTNSKGQLPPLPQKNNQSDKVKSSPEEDQDQISRTESGIGESLSSASVRDDPSSISNSSSSLGSWSSSWSWFDGGNSHGHTVQATAWGMVIVTAGVGGEIRAYQNFGLPLKAGRQTYLFRDLT</sequence>
<dbReference type="InterPro" id="IPR015943">
    <property type="entry name" value="WD40/YVTN_repeat-like_dom_sf"/>
</dbReference>
<reference evidence="2" key="2">
    <citation type="submission" date="2022-03" db="EMBL/GenBank/DDBJ databases">
        <title>Draft title - Genomic analysis of global carrot germplasm unveils the trajectory of domestication and the origin of high carotenoid orange carrot.</title>
        <authorList>
            <person name="Iorizzo M."/>
            <person name="Ellison S."/>
            <person name="Senalik D."/>
            <person name="Macko-Podgorni A."/>
            <person name="Grzebelus D."/>
            <person name="Bostan H."/>
            <person name="Rolling W."/>
            <person name="Curaba J."/>
            <person name="Simon P."/>
        </authorList>
    </citation>
    <scope>NUCLEOTIDE SEQUENCE</scope>
    <source>
        <tissue evidence="2">Leaf</tissue>
    </source>
</reference>
<feature type="compositionally biased region" description="Polar residues" evidence="1">
    <location>
        <begin position="358"/>
        <end position="376"/>
    </location>
</feature>
<dbReference type="Gramene" id="KZN00480">
    <property type="protein sequence ID" value="KZN00480"/>
    <property type="gene ID" value="DCAR_009234"/>
</dbReference>
<name>A0A165ZVG4_DAUCS</name>
<evidence type="ECO:0000313" key="2">
    <source>
        <dbReference type="EMBL" id="WOG91196.1"/>
    </source>
</evidence>
<evidence type="ECO:0000313" key="3">
    <source>
        <dbReference type="Proteomes" id="UP000077755"/>
    </source>
</evidence>
<dbReference type="SUPFAM" id="SSF50978">
    <property type="entry name" value="WD40 repeat-like"/>
    <property type="match status" value="1"/>
</dbReference>
<proteinExistence type="predicted"/>
<feature type="region of interest" description="Disordered" evidence="1">
    <location>
        <begin position="122"/>
        <end position="162"/>
    </location>
</feature>
<dbReference type="EMBL" id="CP093345">
    <property type="protein sequence ID" value="WOG91196.1"/>
    <property type="molecule type" value="Genomic_DNA"/>
</dbReference>
<accession>A0A165ZVG4</accession>
<dbReference type="Proteomes" id="UP000077755">
    <property type="component" value="Chromosome 3"/>
</dbReference>
<dbReference type="OrthoDB" id="408728at2759"/>
<feature type="compositionally biased region" description="Low complexity" evidence="1">
    <location>
        <begin position="842"/>
        <end position="852"/>
    </location>
</feature>
<dbReference type="PROSITE" id="PS00678">
    <property type="entry name" value="WD_REPEATS_1"/>
    <property type="match status" value="2"/>
</dbReference>
<dbReference type="InterPro" id="IPR020472">
    <property type="entry name" value="WD40_PAC1"/>
</dbReference>
<gene>
    <name evidence="2" type="ORF">DCAR_0310444</name>
</gene>
<feature type="region of interest" description="Disordered" evidence="1">
    <location>
        <begin position="436"/>
        <end position="492"/>
    </location>
</feature>
<feature type="compositionally biased region" description="Polar residues" evidence="1">
    <location>
        <begin position="773"/>
        <end position="795"/>
    </location>
</feature>
<dbReference type="InterPro" id="IPR036322">
    <property type="entry name" value="WD40_repeat_dom_sf"/>
</dbReference>
<dbReference type="PROSITE" id="PS50082">
    <property type="entry name" value="WD_REPEATS_2"/>
    <property type="match status" value="4"/>
</dbReference>
<dbReference type="PANTHER" id="PTHR14221:SF41">
    <property type="entry name" value="TRANSDUCIN_WD40 REPEAT-LIKE SUPERFAMILY PROTEIN"/>
    <property type="match status" value="1"/>
</dbReference>
<dbReference type="Gene3D" id="2.130.10.10">
    <property type="entry name" value="YVTN repeat-like/Quinoprotein amine dehydrogenase"/>
    <property type="match status" value="2"/>
</dbReference>
<protein>
    <submittedName>
        <fullName evidence="2">Uncharacterized protein</fullName>
    </submittedName>
</protein>
<organism evidence="2 3">
    <name type="scientific">Daucus carota subsp. sativus</name>
    <name type="common">Carrot</name>
    <dbReference type="NCBI Taxonomy" id="79200"/>
    <lineage>
        <taxon>Eukaryota</taxon>
        <taxon>Viridiplantae</taxon>
        <taxon>Streptophyta</taxon>
        <taxon>Embryophyta</taxon>
        <taxon>Tracheophyta</taxon>
        <taxon>Spermatophyta</taxon>
        <taxon>Magnoliopsida</taxon>
        <taxon>eudicotyledons</taxon>
        <taxon>Gunneridae</taxon>
        <taxon>Pentapetalae</taxon>
        <taxon>asterids</taxon>
        <taxon>campanulids</taxon>
        <taxon>Apiales</taxon>
        <taxon>Apiaceae</taxon>
        <taxon>Apioideae</taxon>
        <taxon>Scandiceae</taxon>
        <taxon>Daucinae</taxon>
        <taxon>Daucus</taxon>
        <taxon>Daucus sect. Daucus</taxon>
    </lineage>
</organism>
<dbReference type="PRINTS" id="PR00320">
    <property type="entry name" value="GPROTEINBRPT"/>
</dbReference>
<feature type="compositionally biased region" description="Polar residues" evidence="1">
    <location>
        <begin position="821"/>
        <end position="836"/>
    </location>
</feature>
<feature type="region of interest" description="Disordered" evidence="1">
    <location>
        <begin position="353"/>
        <end position="379"/>
    </location>
</feature>
<dbReference type="AlphaFoldDB" id="A0A165ZVG4"/>